<evidence type="ECO:0000313" key="7">
    <source>
        <dbReference type="Proteomes" id="UP000077115"/>
    </source>
</evidence>
<dbReference type="EMBL" id="DS022302">
    <property type="protein sequence ID" value="OAJ38776.1"/>
    <property type="molecule type" value="Genomic_DNA"/>
</dbReference>
<feature type="transmembrane region" description="Helical" evidence="5">
    <location>
        <begin position="52"/>
        <end position="76"/>
    </location>
</feature>
<evidence type="ECO:0000256" key="1">
    <source>
        <dbReference type="ARBA" id="ARBA00004370"/>
    </source>
</evidence>
<evidence type="ECO:0000256" key="5">
    <source>
        <dbReference type="SAM" id="Phobius"/>
    </source>
</evidence>
<reference evidence="6 7" key="1">
    <citation type="submission" date="2006-10" db="EMBL/GenBank/DDBJ databases">
        <title>The Genome Sequence of Batrachochytrium dendrobatidis JEL423.</title>
        <authorList>
            <consortium name="The Broad Institute Genome Sequencing Platform"/>
            <person name="Birren B."/>
            <person name="Lander E."/>
            <person name="Galagan J."/>
            <person name="Cuomo C."/>
            <person name="Devon K."/>
            <person name="Jaffe D."/>
            <person name="Butler J."/>
            <person name="Alvarez P."/>
            <person name="Gnerre S."/>
            <person name="Grabherr M."/>
            <person name="Kleber M."/>
            <person name="Mauceli E."/>
            <person name="Brockman W."/>
            <person name="Young S."/>
            <person name="LaButti K."/>
            <person name="Sykes S."/>
            <person name="DeCaprio D."/>
            <person name="Crawford M."/>
            <person name="Koehrsen M."/>
            <person name="Engels R."/>
            <person name="Montgomery P."/>
            <person name="Pearson M."/>
            <person name="Howarth C."/>
            <person name="Larson L."/>
            <person name="White J."/>
            <person name="O'Leary S."/>
            <person name="Kodira C."/>
            <person name="Zeng Q."/>
            <person name="Yandava C."/>
            <person name="Alvarado L."/>
            <person name="Longcore J."/>
            <person name="James T."/>
        </authorList>
    </citation>
    <scope>NUCLEOTIDE SEQUENCE [LARGE SCALE GENOMIC DNA]</scope>
    <source>
        <strain evidence="6 7">JEL423</strain>
    </source>
</reference>
<evidence type="ECO:0000313" key="6">
    <source>
        <dbReference type="EMBL" id="OAJ38776.1"/>
    </source>
</evidence>
<keyword evidence="4 5" id="KW-0472">Membrane</keyword>
<proteinExistence type="predicted"/>
<dbReference type="Proteomes" id="UP000077115">
    <property type="component" value="Unassembled WGS sequence"/>
</dbReference>
<keyword evidence="3 5" id="KW-1133">Transmembrane helix</keyword>
<dbReference type="Pfam" id="PF23489">
    <property type="entry name" value="V-ATPase_su_f"/>
    <property type="match status" value="1"/>
</dbReference>
<dbReference type="InterPro" id="IPR056552">
    <property type="entry name" value="Ribonucl_Kappa"/>
</dbReference>
<feature type="non-terminal residue" evidence="6">
    <location>
        <position position="1"/>
    </location>
</feature>
<evidence type="ECO:0000256" key="2">
    <source>
        <dbReference type="ARBA" id="ARBA00022692"/>
    </source>
</evidence>
<dbReference type="STRING" id="403673.A0A177WG70"/>
<keyword evidence="2 5" id="KW-0812">Transmembrane</keyword>
<organism evidence="6 7">
    <name type="scientific">Batrachochytrium dendrobatidis (strain JEL423)</name>
    <dbReference type="NCBI Taxonomy" id="403673"/>
    <lineage>
        <taxon>Eukaryota</taxon>
        <taxon>Fungi</taxon>
        <taxon>Fungi incertae sedis</taxon>
        <taxon>Chytridiomycota</taxon>
        <taxon>Chytridiomycota incertae sedis</taxon>
        <taxon>Chytridiomycetes</taxon>
        <taxon>Rhizophydiales</taxon>
        <taxon>Rhizophydiales incertae sedis</taxon>
        <taxon>Batrachochytrium</taxon>
    </lineage>
</organism>
<evidence type="ECO:0000256" key="3">
    <source>
        <dbReference type="ARBA" id="ARBA00022989"/>
    </source>
</evidence>
<name>A0A177WG70_BATDL</name>
<dbReference type="AlphaFoldDB" id="A0A177WG70"/>
<protein>
    <submittedName>
        <fullName evidence="6">Uncharacterized protein</fullName>
    </submittedName>
</protein>
<evidence type="ECO:0000256" key="4">
    <source>
        <dbReference type="ARBA" id="ARBA00023136"/>
    </source>
</evidence>
<reference evidence="6 7" key="2">
    <citation type="submission" date="2016-05" db="EMBL/GenBank/DDBJ databases">
        <title>Lineage-specific infection strategies underlie the spectrum of fungal disease in amphibians.</title>
        <authorList>
            <person name="Cuomo C.A."/>
            <person name="Farrer R.A."/>
            <person name="James T."/>
            <person name="Longcore J."/>
            <person name="Birren B."/>
        </authorList>
    </citation>
    <scope>NUCLEOTIDE SEQUENCE [LARGE SCALE GENOMIC DNA]</scope>
    <source>
        <strain evidence="6 7">JEL423</strain>
    </source>
</reference>
<dbReference type="VEuPathDB" id="FungiDB:BDEG_22682"/>
<dbReference type="eggNOG" id="ENOG502S504">
    <property type="taxonomic scope" value="Eukaryota"/>
</dbReference>
<dbReference type="OrthoDB" id="67317at2759"/>
<accession>A0A177WG70</accession>
<gene>
    <name evidence="6" type="ORF">BDEG_22682</name>
</gene>
<dbReference type="GO" id="GO:0016020">
    <property type="term" value="C:membrane"/>
    <property type="evidence" value="ECO:0007669"/>
    <property type="project" value="UniProtKB-SubCell"/>
</dbReference>
<feature type="transmembrane region" description="Helical" evidence="5">
    <location>
        <begin position="12"/>
        <end position="32"/>
    </location>
</feature>
<comment type="subcellular location">
    <subcellularLocation>
        <location evidence="1">Membrane</location>
    </subcellularLocation>
</comment>
<sequence length="90" mass="9934">MRLIFVSQGSAVVWGITSICGVIILLGLGSLYHSGYEEFIEGPNAPNDPAAVARGCYIAALIYFVLSGFYLFQFLMHKKEAEREQRFAGI</sequence>